<name>A0A1S2LJR6_9BACI</name>
<dbReference type="PANTHER" id="PTHR34408">
    <property type="entry name" value="FAMILY PROTEIN, PUTATIVE-RELATED"/>
    <property type="match status" value="1"/>
</dbReference>
<feature type="signal peptide" evidence="3">
    <location>
        <begin position="1"/>
        <end position="23"/>
    </location>
</feature>
<dbReference type="InterPro" id="IPR017293">
    <property type="entry name" value="N-acetylmuramoyl-L-ala_amidase"/>
</dbReference>
<dbReference type="GO" id="GO:0071555">
    <property type="term" value="P:cell wall organization"/>
    <property type="evidence" value="ECO:0007669"/>
    <property type="project" value="UniProtKB-KW"/>
</dbReference>
<dbReference type="InterPro" id="IPR003646">
    <property type="entry name" value="SH3-like_bac-type"/>
</dbReference>
<dbReference type="RefSeq" id="WP_071310394.1">
    <property type="nucleotide sequence ID" value="NZ_MLQR01000036.1"/>
</dbReference>
<accession>A0A1S2LJR6</accession>
<dbReference type="SMART" id="SM00287">
    <property type="entry name" value="SH3b"/>
    <property type="match status" value="5"/>
</dbReference>
<dbReference type="PANTHER" id="PTHR34408:SF1">
    <property type="entry name" value="GLYCOSYL HYDROLASE FAMILY 19 DOMAIN-CONTAINING PROTEIN HI_1415"/>
    <property type="match status" value="1"/>
</dbReference>
<dbReference type="SMART" id="SM00646">
    <property type="entry name" value="Ami_3"/>
    <property type="match status" value="1"/>
</dbReference>
<reference evidence="5 6" key="1">
    <citation type="submission" date="2016-10" db="EMBL/GenBank/DDBJ databases">
        <title>Draft genome sequences of four alkaliphilic bacteria belonging to the Anaerobacillus genus.</title>
        <authorList>
            <person name="Bassil N.M."/>
            <person name="Lloyd J.R."/>
        </authorList>
    </citation>
    <scope>NUCLEOTIDE SEQUENCE [LARGE SCALE GENOMIC DNA]</scope>
    <source>
        <strain evidence="5 6">DSM 18345</strain>
    </source>
</reference>
<dbReference type="SUPFAM" id="SSF53187">
    <property type="entry name" value="Zn-dependent exopeptidases"/>
    <property type="match status" value="1"/>
</dbReference>
<dbReference type="Pfam" id="PF08239">
    <property type="entry name" value="SH3_3"/>
    <property type="match status" value="5"/>
</dbReference>
<sequence length="588" mass="64774">MRKFVLIFSVILIAMFSSIQFNSQPAKVYGDNSRVAVGEVTASLLNVRSEANANARRIAQLPRGTKISIFEMGVNKDWLKIKVNNQWGFVHKDFVTITETFTQSNQVKVADGQVTASNLNVRSQASASSQRIGVLANGTKVEIFETGVNKDWLKIQFNNSLGYIHSDFVTITQSNTNQSSNQIVSKGQVTATSLNVRSQASTSATRLTTLPQGTQIDIYETGVNKDWLKIRVNNQWGYVHSNFVTITQGNNNSQAPANDQVIAKGQVTATNLNVRSEPNASASRMTTLPQGTQIDIFETGVNKDWLKIKVNNSWGYVHSDFVSMIQGNSPSPSQVIEKGRVTAASLNVRSEPNANSTRIGTLTSGTQVDIYEIGVNNDWLKIKLGNEWGYVHRNFVSIGSAPQLDTSKLRNKIIVIDPGHGGNDPGAVAHGYREKDIVLKMSLFLKQKLEQAGAKVVMTRSSDVFVSLSNRTAVAKNANADIFLSIHTNSSTFESAHGTETFWNRNYERHNSEKLASSLQSKLVQNLGLRDRGVKEAGFEVIKYTQMPSVLIELGFLTNKAEAQKLASSQFQEQAAQAILEGLLDYYK</sequence>
<dbReference type="PROSITE" id="PS51781">
    <property type="entry name" value="SH3B"/>
    <property type="match status" value="5"/>
</dbReference>
<feature type="domain" description="SH3b" evidence="4">
    <location>
        <begin position="184"/>
        <end position="248"/>
    </location>
</feature>
<dbReference type="Proteomes" id="UP000179524">
    <property type="component" value="Unassembled WGS sequence"/>
</dbReference>
<feature type="domain" description="SH3b" evidence="4">
    <location>
        <begin position="336"/>
        <end position="400"/>
    </location>
</feature>
<dbReference type="Gene3D" id="3.40.630.40">
    <property type="entry name" value="Zn-dependent exopeptidases"/>
    <property type="match status" value="1"/>
</dbReference>
<dbReference type="GO" id="GO:0008745">
    <property type="term" value="F:N-acetylmuramoyl-L-alanine amidase activity"/>
    <property type="evidence" value="ECO:0007669"/>
    <property type="project" value="InterPro"/>
</dbReference>
<comment type="caution">
    <text evidence="5">The sequence shown here is derived from an EMBL/GenBank/DDBJ whole genome shotgun (WGS) entry which is preliminary data.</text>
</comment>
<dbReference type="SUPFAM" id="SSF50044">
    <property type="entry name" value="SH3-domain"/>
    <property type="match status" value="1"/>
</dbReference>
<feature type="domain" description="SH3b" evidence="4">
    <location>
        <begin position="262"/>
        <end position="326"/>
    </location>
</feature>
<keyword evidence="3" id="KW-0732">Signal</keyword>
<dbReference type="GO" id="GO:0009253">
    <property type="term" value="P:peptidoglycan catabolic process"/>
    <property type="evidence" value="ECO:0007669"/>
    <property type="project" value="InterPro"/>
</dbReference>
<keyword evidence="1" id="KW-0378">Hydrolase</keyword>
<keyword evidence="2" id="KW-0961">Cell wall biogenesis/degradation</keyword>
<dbReference type="Pfam" id="PF01520">
    <property type="entry name" value="Amidase_3"/>
    <property type="match status" value="1"/>
</dbReference>
<dbReference type="Gene3D" id="2.30.30.40">
    <property type="entry name" value="SH3 Domains"/>
    <property type="match status" value="5"/>
</dbReference>
<evidence type="ECO:0000256" key="3">
    <source>
        <dbReference type="SAM" id="SignalP"/>
    </source>
</evidence>
<evidence type="ECO:0000313" key="6">
    <source>
        <dbReference type="Proteomes" id="UP000179524"/>
    </source>
</evidence>
<evidence type="ECO:0000313" key="5">
    <source>
        <dbReference type="EMBL" id="OIJ11715.1"/>
    </source>
</evidence>
<dbReference type="EMBL" id="MLQR01000036">
    <property type="protein sequence ID" value="OIJ11715.1"/>
    <property type="molecule type" value="Genomic_DNA"/>
</dbReference>
<dbReference type="OrthoDB" id="9806267at2"/>
<dbReference type="InterPro" id="IPR052354">
    <property type="entry name" value="Cell_Wall_Dynamics_Protein"/>
</dbReference>
<evidence type="ECO:0000259" key="4">
    <source>
        <dbReference type="PROSITE" id="PS51781"/>
    </source>
</evidence>
<dbReference type="AlphaFoldDB" id="A0A1S2LJR6"/>
<dbReference type="InterPro" id="IPR002508">
    <property type="entry name" value="MurNAc-LAA_cat"/>
</dbReference>
<protein>
    <recommendedName>
        <fullName evidence="4">SH3b domain-containing protein</fullName>
    </recommendedName>
</protein>
<dbReference type="InterPro" id="IPR036028">
    <property type="entry name" value="SH3-like_dom_sf"/>
</dbReference>
<proteinExistence type="predicted"/>
<keyword evidence="6" id="KW-1185">Reference proteome</keyword>
<evidence type="ECO:0000256" key="2">
    <source>
        <dbReference type="ARBA" id="ARBA00023316"/>
    </source>
</evidence>
<dbReference type="PIRSF" id="PIRSF037846">
    <property type="entry name" value="Autolysin_YrvJ_prd"/>
    <property type="match status" value="1"/>
</dbReference>
<feature type="domain" description="SH3b" evidence="4">
    <location>
        <begin position="35"/>
        <end position="99"/>
    </location>
</feature>
<feature type="domain" description="SH3b" evidence="4">
    <location>
        <begin position="109"/>
        <end position="173"/>
    </location>
</feature>
<feature type="chain" id="PRO_5038726396" description="SH3b domain-containing protein" evidence="3">
    <location>
        <begin position="24"/>
        <end position="588"/>
    </location>
</feature>
<evidence type="ECO:0000256" key="1">
    <source>
        <dbReference type="ARBA" id="ARBA00022801"/>
    </source>
</evidence>
<dbReference type="CDD" id="cd02696">
    <property type="entry name" value="MurNAc-LAA"/>
    <property type="match status" value="1"/>
</dbReference>
<organism evidence="5 6">
    <name type="scientific">Anaerobacillus alkalilacustris</name>
    <dbReference type="NCBI Taxonomy" id="393763"/>
    <lineage>
        <taxon>Bacteria</taxon>
        <taxon>Bacillati</taxon>
        <taxon>Bacillota</taxon>
        <taxon>Bacilli</taxon>
        <taxon>Bacillales</taxon>
        <taxon>Bacillaceae</taxon>
        <taxon>Anaerobacillus</taxon>
    </lineage>
</organism>
<gene>
    <name evidence="5" type="ORF">BKP37_14820</name>
</gene>